<proteinExistence type="predicted"/>
<evidence type="ECO:0000313" key="1">
    <source>
        <dbReference type="EMBL" id="ABK77330.1"/>
    </source>
</evidence>
<keyword evidence="2" id="KW-1185">Reference proteome</keyword>
<reference evidence="1 2" key="1">
    <citation type="journal article" date="2006" name="Proc. Natl. Acad. Sci. U.S.A.">
        <title>Genomic analysis of the uncultivated marine crenarchaeote Cenarchaeum symbiosum.</title>
        <authorList>
            <person name="Hallam S.J."/>
            <person name="Konstantinidis K.T."/>
            <person name="Putnam N."/>
            <person name="Schleper C."/>
            <person name="Watanabe Y."/>
            <person name="Sugahara J."/>
            <person name="Preston C."/>
            <person name="de la Torre J."/>
            <person name="Richardson P.M."/>
            <person name="DeLong E.F."/>
        </authorList>
    </citation>
    <scope>NUCLEOTIDE SEQUENCE [LARGE SCALE GENOMIC DNA]</scope>
    <source>
        <strain evidence="2">A</strain>
    </source>
</reference>
<organism evidence="1 2">
    <name type="scientific">Cenarchaeum symbiosum (strain A)</name>
    <dbReference type="NCBI Taxonomy" id="414004"/>
    <lineage>
        <taxon>Archaea</taxon>
        <taxon>Nitrososphaerota</taxon>
        <taxon>Candidatus Cenarchaeales</taxon>
        <taxon>Candidatus Cenarchaeaceae</taxon>
        <taxon>Candidatus Cenarchaeum</taxon>
    </lineage>
</organism>
<evidence type="ECO:0000313" key="2">
    <source>
        <dbReference type="Proteomes" id="UP000000758"/>
    </source>
</evidence>
<dbReference type="AlphaFoldDB" id="A0RVG3"/>
<dbReference type="KEGG" id="csy:CENSYa_0697"/>
<dbReference type="EnsemblBacteria" id="ABK77330">
    <property type="protein sequence ID" value="ABK77330"/>
    <property type="gene ID" value="CENSYa_0697"/>
</dbReference>
<sequence>MGKDYRLAHFIKYLESKGLAKFDVLGDSDRALHNYLMIEKRVLFAQQFGLDMHYAFDRYLGGPSSSFAEELYDIAENRSELYDSVDAHVNESFREGEFLELVGGRDAIWLYVASFLY</sequence>
<dbReference type="EMBL" id="DP000238">
    <property type="protein sequence ID" value="ABK77330.1"/>
    <property type="molecule type" value="Genomic_DNA"/>
</dbReference>
<dbReference type="Proteomes" id="UP000000758">
    <property type="component" value="Chromosome"/>
</dbReference>
<protein>
    <submittedName>
        <fullName evidence="1">Uncharacterized protein</fullName>
    </submittedName>
</protein>
<dbReference type="HOGENOM" id="CLU_2079316_0_0_2"/>
<accession>A0RVG3</accession>
<name>A0RVG3_CENSY</name>
<dbReference type="STRING" id="414004.CENSYa_0697"/>
<gene>
    <name evidence="1" type="ordered locus">CENSYa_0697</name>
</gene>